<dbReference type="Pfam" id="PF26138">
    <property type="entry name" value="DUF8040"/>
    <property type="match status" value="1"/>
</dbReference>
<dbReference type="InterPro" id="IPR058353">
    <property type="entry name" value="DUF8040"/>
</dbReference>
<name>A0A6B9V9J8_ARAHY</name>
<dbReference type="EMBL" id="CP031001">
    <property type="protein sequence ID" value="QHN77705.1"/>
    <property type="molecule type" value="Genomic_DNA"/>
</dbReference>
<evidence type="ECO:0000313" key="3">
    <source>
        <dbReference type="Proteomes" id="UP000464620"/>
    </source>
</evidence>
<sequence length="152" mass="18003">MCYTVHMLYLLNVLAKKVEKPIRNHIIGREQIRATLLQQLRKTNKCRNILRKGPHAYIELCEKLRSTGHVKDTIHVTLEEQVARFLYIIAYNVKNKTISFFFHRSGETKCRNFYAVLRVVISLEKEFLQQPSGTTISSEILHSNRFYRYFKV</sequence>
<accession>A0A6B9V9J8</accession>
<gene>
    <name evidence="2" type="ORF">DS421_19g655030</name>
</gene>
<feature type="domain" description="DUF8040" evidence="1">
    <location>
        <begin position="43"/>
        <end position="121"/>
    </location>
</feature>
<evidence type="ECO:0000313" key="2">
    <source>
        <dbReference type="EMBL" id="QHN77705.1"/>
    </source>
</evidence>
<dbReference type="Proteomes" id="UP000464620">
    <property type="component" value="Chromosome B09"/>
</dbReference>
<dbReference type="AlphaFoldDB" id="A0A6B9V9J8"/>
<protein>
    <submittedName>
        <fullName evidence="2">Putative nuclease HARBI1 isoform</fullName>
    </submittedName>
</protein>
<organism evidence="2 3">
    <name type="scientific">Arachis hypogaea</name>
    <name type="common">Peanut</name>
    <dbReference type="NCBI Taxonomy" id="3818"/>
    <lineage>
        <taxon>Eukaryota</taxon>
        <taxon>Viridiplantae</taxon>
        <taxon>Streptophyta</taxon>
        <taxon>Embryophyta</taxon>
        <taxon>Tracheophyta</taxon>
        <taxon>Spermatophyta</taxon>
        <taxon>Magnoliopsida</taxon>
        <taxon>eudicotyledons</taxon>
        <taxon>Gunneridae</taxon>
        <taxon>Pentapetalae</taxon>
        <taxon>rosids</taxon>
        <taxon>fabids</taxon>
        <taxon>Fabales</taxon>
        <taxon>Fabaceae</taxon>
        <taxon>Papilionoideae</taxon>
        <taxon>50 kb inversion clade</taxon>
        <taxon>dalbergioids sensu lato</taxon>
        <taxon>Dalbergieae</taxon>
        <taxon>Pterocarpus clade</taxon>
        <taxon>Arachis</taxon>
    </lineage>
</organism>
<proteinExistence type="predicted"/>
<evidence type="ECO:0000259" key="1">
    <source>
        <dbReference type="Pfam" id="PF26138"/>
    </source>
</evidence>
<reference evidence="2 3" key="1">
    <citation type="submission" date="2020-01" db="EMBL/GenBank/DDBJ databases">
        <title>Genome sequence of Arachis hypogaea, cultivar Shitouqi.</title>
        <authorList>
            <person name="Zhuang W."/>
            <person name="Chen H."/>
            <person name="Varshney R."/>
            <person name="Wang D."/>
            <person name="Ming R."/>
        </authorList>
    </citation>
    <scope>NUCLEOTIDE SEQUENCE [LARGE SCALE GENOMIC DNA]</scope>
    <source>
        <tissue evidence="2">Young leaf</tissue>
    </source>
</reference>